<dbReference type="Gene3D" id="2.130.10.120">
    <property type="entry name" value="Prolyl oligopeptidase, N-terminal domain"/>
    <property type="match status" value="1"/>
</dbReference>
<dbReference type="PANTHER" id="PTHR42881">
    <property type="entry name" value="PROLYL ENDOPEPTIDASE"/>
    <property type="match status" value="1"/>
</dbReference>
<dbReference type="RefSeq" id="WP_263334204.1">
    <property type="nucleotide sequence ID" value="NZ_JAGSYH010000002.1"/>
</dbReference>
<evidence type="ECO:0000259" key="9">
    <source>
        <dbReference type="Pfam" id="PF02897"/>
    </source>
</evidence>
<dbReference type="InterPro" id="IPR051167">
    <property type="entry name" value="Prolyl_oligopep/macrocyclase"/>
</dbReference>
<dbReference type="InterPro" id="IPR001375">
    <property type="entry name" value="Peptidase_S9_cat"/>
</dbReference>
<keyword evidence="4" id="KW-0645">Protease</keyword>
<dbReference type="EC" id="3.4.21.26" evidence="3"/>
<keyword evidence="7" id="KW-0732">Signal</keyword>
<dbReference type="InterPro" id="IPR029058">
    <property type="entry name" value="AB_hydrolase_fold"/>
</dbReference>
<evidence type="ECO:0000256" key="2">
    <source>
        <dbReference type="ARBA" id="ARBA00005228"/>
    </source>
</evidence>
<protein>
    <recommendedName>
        <fullName evidence="3">prolyl oligopeptidase</fullName>
        <ecNumber evidence="3">3.4.21.26</ecNumber>
    </recommendedName>
</protein>
<name>A0ABW1EA46_9BACT</name>
<comment type="similarity">
    <text evidence="2">Belongs to the peptidase S9A family.</text>
</comment>
<dbReference type="InterPro" id="IPR002470">
    <property type="entry name" value="Peptidase_S9A"/>
</dbReference>
<feature type="domain" description="Peptidase S9A N-terminal" evidence="9">
    <location>
        <begin position="48"/>
        <end position="462"/>
    </location>
</feature>
<dbReference type="EMBL" id="JBHSPH010000001">
    <property type="protein sequence ID" value="MFC5861202.1"/>
    <property type="molecule type" value="Genomic_DNA"/>
</dbReference>
<organism evidence="10 11">
    <name type="scientific">Acidicapsa dinghuensis</name>
    <dbReference type="NCBI Taxonomy" id="2218256"/>
    <lineage>
        <taxon>Bacteria</taxon>
        <taxon>Pseudomonadati</taxon>
        <taxon>Acidobacteriota</taxon>
        <taxon>Terriglobia</taxon>
        <taxon>Terriglobales</taxon>
        <taxon>Acidobacteriaceae</taxon>
        <taxon>Acidicapsa</taxon>
    </lineage>
</organism>
<evidence type="ECO:0000256" key="4">
    <source>
        <dbReference type="ARBA" id="ARBA00022670"/>
    </source>
</evidence>
<evidence type="ECO:0000259" key="8">
    <source>
        <dbReference type="Pfam" id="PF00326"/>
    </source>
</evidence>
<dbReference type="Proteomes" id="UP001596091">
    <property type="component" value="Unassembled WGS sequence"/>
</dbReference>
<evidence type="ECO:0000313" key="10">
    <source>
        <dbReference type="EMBL" id="MFC5861202.1"/>
    </source>
</evidence>
<dbReference type="SUPFAM" id="SSF50993">
    <property type="entry name" value="Peptidase/esterase 'gauge' domain"/>
    <property type="match status" value="1"/>
</dbReference>
<keyword evidence="6" id="KW-0720">Serine protease</keyword>
<evidence type="ECO:0000256" key="7">
    <source>
        <dbReference type="SAM" id="SignalP"/>
    </source>
</evidence>
<dbReference type="PROSITE" id="PS00708">
    <property type="entry name" value="PRO_ENDOPEP_SER"/>
    <property type="match status" value="1"/>
</dbReference>
<keyword evidence="11" id="KW-1185">Reference proteome</keyword>
<evidence type="ECO:0000256" key="5">
    <source>
        <dbReference type="ARBA" id="ARBA00022801"/>
    </source>
</evidence>
<reference evidence="11" key="1">
    <citation type="journal article" date="2019" name="Int. J. Syst. Evol. Microbiol.">
        <title>The Global Catalogue of Microorganisms (GCM) 10K type strain sequencing project: providing services to taxonomists for standard genome sequencing and annotation.</title>
        <authorList>
            <consortium name="The Broad Institute Genomics Platform"/>
            <consortium name="The Broad Institute Genome Sequencing Center for Infectious Disease"/>
            <person name="Wu L."/>
            <person name="Ma J."/>
        </authorList>
    </citation>
    <scope>NUCLEOTIDE SEQUENCE [LARGE SCALE GENOMIC DNA]</scope>
    <source>
        <strain evidence="11">JCM 4087</strain>
    </source>
</reference>
<evidence type="ECO:0000256" key="1">
    <source>
        <dbReference type="ARBA" id="ARBA00001070"/>
    </source>
</evidence>
<feature type="chain" id="PRO_5046281383" description="prolyl oligopeptidase" evidence="7">
    <location>
        <begin position="28"/>
        <end position="743"/>
    </location>
</feature>
<dbReference type="Pfam" id="PF00326">
    <property type="entry name" value="Peptidase_S9"/>
    <property type="match status" value="1"/>
</dbReference>
<feature type="domain" description="Peptidase S9 prolyl oligopeptidase catalytic" evidence="8">
    <location>
        <begin position="527"/>
        <end position="741"/>
    </location>
</feature>
<gene>
    <name evidence="10" type="ORF">ACFPT7_02730</name>
</gene>
<dbReference type="Gene3D" id="3.40.50.1820">
    <property type="entry name" value="alpha/beta hydrolase"/>
    <property type="match status" value="1"/>
</dbReference>
<dbReference type="SUPFAM" id="SSF53474">
    <property type="entry name" value="alpha/beta-Hydrolases"/>
    <property type="match status" value="1"/>
</dbReference>
<evidence type="ECO:0000313" key="11">
    <source>
        <dbReference type="Proteomes" id="UP001596091"/>
    </source>
</evidence>
<feature type="signal peptide" evidence="7">
    <location>
        <begin position="1"/>
        <end position="27"/>
    </location>
</feature>
<dbReference type="PRINTS" id="PR00862">
    <property type="entry name" value="PROLIGOPTASE"/>
</dbReference>
<accession>A0ABW1EA46</accession>
<dbReference type="InterPro" id="IPR002471">
    <property type="entry name" value="Pept_S9_AS"/>
</dbReference>
<comment type="catalytic activity">
    <reaction evidence="1">
        <text>Hydrolysis of Pro-|-Xaa &gt;&gt; Ala-|-Xaa in oligopeptides.</text>
        <dbReference type="EC" id="3.4.21.26"/>
    </reaction>
</comment>
<comment type="caution">
    <text evidence="10">The sequence shown here is derived from an EMBL/GenBank/DDBJ whole genome shotgun (WGS) entry which is preliminary data.</text>
</comment>
<dbReference type="Pfam" id="PF02897">
    <property type="entry name" value="Peptidase_S9_N"/>
    <property type="match status" value="1"/>
</dbReference>
<sequence>MRFSATAAQALLFPALVMMTMSSHMQAQTPQASADTIHGRDHIRLPLPPEAEKTPVVDDYFGTKITDDYRWLEDAKSPETREWLDQEIAYTDRYLKQAKVRPEIADKLDSLIHVTSWSTPIQRGDSYFFMKRLSDEEQPSIYMRHGWTPPAHPKAKETNADLGRDVRLIDPAKLSRDPNTSVSLLNVTEDGTMMVYGIRQGGADEEEIHFLTIASRKTLDDTLPAARYNSVEISPDKSGVYYARFTPHKGSLLYFHKFNTRNSEDVLLFGREFRGEPLGEMDQIGARVTDDGRYLVVIVSRGVPAKRVDIVYRDLHQPESPFNILVWGIDSRFSAMYASGDWYVRTDYQAPNGKILKAMPGGVAPEAWTTIVPEGSDVIDGSSIVGNKLFVHRLKDVKSESTVYTLAGKAIGELPYAGIGDASGMSGNSKDRYGFYSFQSLIQPPTIYRYDTQTGKQEVFAQPKTPFDTSEYELKQVFYKSKDGTHVPMFIAGRKGLKIDGSERLLMTGYGGFNSSETPAWSPLWAAWMEQGGWFALPNLRGGGEYGENWHKQAMFEKKQNVFDDFFAAGEYLIANKYTSPMHFALSGRSNGGLLMGASITQRPDLFGAIWCGFPLLDMLRYQKFLIGRLWTSEYGSAENEKGFDYIRKYSPYQNVKPGTPYPAIMFFTGDSDTRVDPLHARKMAALMQNLQQPGQPDSGAKARPILLHYSLKSGHSAGVSAAQLIDDYADQLSFLWTETGSK</sequence>
<evidence type="ECO:0000256" key="3">
    <source>
        <dbReference type="ARBA" id="ARBA00011897"/>
    </source>
</evidence>
<evidence type="ECO:0000256" key="6">
    <source>
        <dbReference type="ARBA" id="ARBA00022825"/>
    </source>
</evidence>
<dbReference type="PANTHER" id="PTHR42881:SF2">
    <property type="entry name" value="PROLYL ENDOPEPTIDASE"/>
    <property type="match status" value="1"/>
</dbReference>
<keyword evidence="5" id="KW-0378">Hydrolase</keyword>
<proteinExistence type="inferred from homology"/>
<dbReference type="InterPro" id="IPR023302">
    <property type="entry name" value="Pept_S9A_N"/>
</dbReference>